<evidence type="ECO:0000313" key="2">
    <source>
        <dbReference type="Proteomes" id="UP000061348"/>
    </source>
</evidence>
<comment type="caution">
    <text evidence="1">The sequence shown here is derived from an EMBL/GenBank/DDBJ whole genome shotgun (WGS) entry which is preliminary data.</text>
</comment>
<protein>
    <submittedName>
        <fullName evidence="1">Uncharacterized protein</fullName>
    </submittedName>
</protein>
<sequence>MGAHMLDAMGGEGLNGFFGPGLGVFQSNGGLAFAPALDAFKQRTAHVPARLAGGEGGVEVDVGLDKGRYDQVAGGVQVAGHQCGRSGLRSDAGDPAIFQVQIMQAFTVAQAGIDDVHGQVPLG</sequence>
<proteinExistence type="predicted"/>
<gene>
    <name evidence="1" type="ORF">PFLmoz3_02656</name>
</gene>
<organism evidence="1 2">
    <name type="scientific">Pseudomonas fluorescens</name>
    <dbReference type="NCBI Taxonomy" id="294"/>
    <lineage>
        <taxon>Bacteria</taxon>
        <taxon>Pseudomonadati</taxon>
        <taxon>Pseudomonadota</taxon>
        <taxon>Gammaproteobacteria</taxon>
        <taxon>Pseudomonadales</taxon>
        <taxon>Pseudomonadaceae</taxon>
        <taxon>Pseudomonas</taxon>
    </lineage>
</organism>
<accession>A0A125QII1</accession>
<evidence type="ECO:0000313" key="1">
    <source>
        <dbReference type="EMBL" id="KWV87719.1"/>
    </source>
</evidence>
<dbReference type="Proteomes" id="UP000061348">
    <property type="component" value="Unassembled WGS sequence"/>
</dbReference>
<reference evidence="1 2" key="1">
    <citation type="submission" date="2015-05" db="EMBL/GenBank/DDBJ databases">
        <title>A genomic and transcriptomic approach to investigate the blue pigment phenotype in Pseudomonas fluorescens.</title>
        <authorList>
            <person name="Andreani N.A."/>
            <person name="Cardazzo B."/>
        </authorList>
    </citation>
    <scope>NUCLEOTIDE SEQUENCE [LARGE SCALE GENOMIC DNA]</scope>
    <source>
        <strain evidence="1 2">Ps_22</strain>
    </source>
</reference>
<name>A0A125QII1_PSEFL</name>
<dbReference type="AlphaFoldDB" id="A0A125QII1"/>
<dbReference type="EMBL" id="LCYA01000067">
    <property type="protein sequence ID" value="KWV87719.1"/>
    <property type="molecule type" value="Genomic_DNA"/>
</dbReference>